<comment type="caution">
    <text evidence="5">The sequence shown here is derived from an EMBL/GenBank/DDBJ whole genome shotgun (WGS) entry which is preliminary data.</text>
</comment>
<feature type="transmembrane region" description="Helical" evidence="2">
    <location>
        <begin position="105"/>
        <end position="122"/>
    </location>
</feature>
<dbReference type="PANTHER" id="PTHR41542">
    <property type="entry name" value="BLL5807 PROTEIN"/>
    <property type="match status" value="1"/>
</dbReference>
<dbReference type="OrthoDB" id="5297955at2"/>
<reference evidence="5 6" key="1">
    <citation type="submission" date="2015-07" db="EMBL/GenBank/DDBJ databases">
        <title>Draft genome sequence of the Amantichitinum ursilacus IGB-41, a new chitin-degrading bacterium.</title>
        <authorList>
            <person name="Kirstahler P."/>
            <person name="Guenther M."/>
            <person name="Grumaz C."/>
            <person name="Rupp S."/>
            <person name="Zibek S."/>
            <person name="Sohn K."/>
        </authorList>
    </citation>
    <scope>NUCLEOTIDE SEQUENCE [LARGE SCALE GENOMIC DNA]</scope>
    <source>
        <strain evidence="5 6">IGB-41</strain>
    </source>
</reference>
<keyword evidence="2" id="KW-1133">Transmembrane helix</keyword>
<sequence length="293" mass="31533">MLNRLTGSRLFFVTLILALTLSSQAEAARLGGGRSAGMQRGQISRQAPPPPRQPAPQTPPAQRGGVGVGTALAGAAVGAAAGYALARNSNNHASGTAEGSSGVPWGWLLLLAALTFAGFMFLRRRERPIVNAYPETRPVPGWNDPTKVNTQGQKVYRIGENAMNNGQPAPQKLPEGTDTAAFLRHAKASFQHLQALNSPEQLEELRKYLTPELFTALHDEIDANRDIADFPSLDIDLLDVSEQPGQIVASVRFKGLVSERVNAPVVPFEEIWHFTKQPAPGARWLLAGIEQPA</sequence>
<name>A0A0N0XJ71_9NEIS</name>
<dbReference type="STRING" id="857265.WG78_14780"/>
<evidence type="ECO:0000313" key="6">
    <source>
        <dbReference type="Proteomes" id="UP000037939"/>
    </source>
</evidence>
<dbReference type="Pfam" id="PF04280">
    <property type="entry name" value="Tim44"/>
    <property type="match status" value="1"/>
</dbReference>
<evidence type="ECO:0000256" key="2">
    <source>
        <dbReference type="SAM" id="Phobius"/>
    </source>
</evidence>
<keyword evidence="2" id="KW-0812">Transmembrane</keyword>
<keyword evidence="6" id="KW-1185">Reference proteome</keyword>
<proteinExistence type="predicted"/>
<feature type="domain" description="Tim44-like" evidence="4">
    <location>
        <begin position="163"/>
        <end position="291"/>
    </location>
</feature>
<dbReference type="AlphaFoldDB" id="A0A0N0XJ71"/>
<evidence type="ECO:0000259" key="4">
    <source>
        <dbReference type="SMART" id="SM00978"/>
    </source>
</evidence>
<organism evidence="5 6">
    <name type="scientific">Amantichitinum ursilacus</name>
    <dbReference type="NCBI Taxonomy" id="857265"/>
    <lineage>
        <taxon>Bacteria</taxon>
        <taxon>Pseudomonadati</taxon>
        <taxon>Pseudomonadota</taxon>
        <taxon>Betaproteobacteria</taxon>
        <taxon>Neisseriales</taxon>
        <taxon>Chitinibacteraceae</taxon>
        <taxon>Amantichitinum</taxon>
    </lineage>
</organism>
<dbReference type="PANTHER" id="PTHR41542:SF1">
    <property type="entry name" value="BLL5807 PROTEIN"/>
    <property type="match status" value="1"/>
</dbReference>
<keyword evidence="2" id="KW-0472">Membrane</keyword>
<dbReference type="RefSeq" id="WP_053938595.1">
    <property type="nucleotide sequence ID" value="NZ_LAQT01000011.1"/>
</dbReference>
<evidence type="ECO:0000256" key="3">
    <source>
        <dbReference type="SAM" id="SignalP"/>
    </source>
</evidence>
<dbReference type="EMBL" id="LAQT01000011">
    <property type="protein sequence ID" value="KPC51941.1"/>
    <property type="molecule type" value="Genomic_DNA"/>
</dbReference>
<dbReference type="SMART" id="SM00978">
    <property type="entry name" value="Tim44"/>
    <property type="match status" value="1"/>
</dbReference>
<feature type="compositionally biased region" description="Pro residues" evidence="1">
    <location>
        <begin position="47"/>
        <end position="59"/>
    </location>
</feature>
<dbReference type="InterPro" id="IPR007379">
    <property type="entry name" value="Tim44-like_dom"/>
</dbReference>
<dbReference type="SUPFAM" id="SSF54427">
    <property type="entry name" value="NTF2-like"/>
    <property type="match status" value="1"/>
</dbReference>
<dbReference type="Proteomes" id="UP000037939">
    <property type="component" value="Unassembled WGS sequence"/>
</dbReference>
<dbReference type="InterPro" id="IPR032710">
    <property type="entry name" value="NTF2-like_dom_sf"/>
</dbReference>
<keyword evidence="3" id="KW-0732">Signal</keyword>
<feature type="chain" id="PRO_5005863053" evidence="3">
    <location>
        <begin position="28"/>
        <end position="293"/>
    </location>
</feature>
<feature type="signal peptide" evidence="3">
    <location>
        <begin position="1"/>
        <end position="27"/>
    </location>
</feature>
<evidence type="ECO:0000313" key="5">
    <source>
        <dbReference type="EMBL" id="KPC51941.1"/>
    </source>
</evidence>
<evidence type="ECO:0000256" key="1">
    <source>
        <dbReference type="SAM" id="MobiDB-lite"/>
    </source>
</evidence>
<protein>
    <submittedName>
        <fullName evidence="5">Tim44-like domain protein</fullName>
    </submittedName>
</protein>
<accession>A0A0N0XJ71</accession>
<gene>
    <name evidence="5" type="ORF">WG78_14780</name>
</gene>
<feature type="region of interest" description="Disordered" evidence="1">
    <location>
        <begin position="30"/>
        <end position="67"/>
    </location>
</feature>